<dbReference type="EMBL" id="JAIXMP010000001">
    <property type="protein sequence ID" value="KAI9278671.1"/>
    <property type="molecule type" value="Genomic_DNA"/>
</dbReference>
<dbReference type="InterPro" id="IPR021133">
    <property type="entry name" value="HEAT_type_2"/>
</dbReference>
<dbReference type="Gene3D" id="1.25.10.10">
    <property type="entry name" value="Leucine-rich Repeat Variant"/>
    <property type="match status" value="2"/>
</dbReference>
<dbReference type="InterPro" id="IPR011989">
    <property type="entry name" value="ARM-like"/>
</dbReference>
<reference evidence="6" key="2">
    <citation type="submission" date="2023-02" db="EMBL/GenBank/DDBJ databases">
        <authorList>
            <consortium name="DOE Joint Genome Institute"/>
            <person name="Mondo S.J."/>
            <person name="Chang Y."/>
            <person name="Wang Y."/>
            <person name="Ahrendt S."/>
            <person name="Andreopoulos W."/>
            <person name="Barry K."/>
            <person name="Beard J."/>
            <person name="Benny G.L."/>
            <person name="Blankenship S."/>
            <person name="Bonito G."/>
            <person name="Cuomo C."/>
            <person name="Desiro A."/>
            <person name="Gervers K.A."/>
            <person name="Hundley H."/>
            <person name="Kuo A."/>
            <person name="LaButti K."/>
            <person name="Lang B.F."/>
            <person name="Lipzen A."/>
            <person name="O'Donnell K."/>
            <person name="Pangilinan J."/>
            <person name="Reynolds N."/>
            <person name="Sandor L."/>
            <person name="Smith M.W."/>
            <person name="Tsang A."/>
            <person name="Grigoriev I.V."/>
            <person name="Stajich J.E."/>
            <person name="Spatafora J.W."/>
        </authorList>
    </citation>
    <scope>NUCLEOTIDE SEQUENCE</scope>
    <source>
        <strain evidence="6">RSA 2281</strain>
    </source>
</reference>
<dbReference type="GO" id="GO:0000226">
    <property type="term" value="P:microtubule cytoskeleton organization"/>
    <property type="evidence" value="ECO:0007669"/>
    <property type="project" value="TreeGrafter"/>
</dbReference>
<evidence type="ECO:0000313" key="6">
    <source>
        <dbReference type="EMBL" id="KAI9278671.1"/>
    </source>
</evidence>
<dbReference type="GO" id="GO:0005096">
    <property type="term" value="F:GTPase activator activity"/>
    <property type="evidence" value="ECO:0007669"/>
    <property type="project" value="InterPro"/>
</dbReference>
<comment type="caution">
    <text evidence="6">The sequence shown here is derived from an EMBL/GenBank/DDBJ whole genome shotgun (WGS) entry which is preliminary data.</text>
</comment>
<dbReference type="PANTHER" id="PTHR12658">
    <property type="entry name" value="BETA-TUBULIN COFACTOR D"/>
    <property type="match status" value="1"/>
</dbReference>
<dbReference type="InterPro" id="IPR033162">
    <property type="entry name" value="TBCD"/>
</dbReference>
<name>A0AAD5PJZ2_9FUNG</name>
<sequence length="1191" mass="134878">MEGDIIAHTKSHFDHADEIKELLNILIIGTDVETGGKTIRRLSEILDMYQEQSHLMDPYLENLVGPVIVKLREYIEHPKDFSSESTGHLLFRYLYLVTKTRGYKTVVKFMSHDVIDLEPVFEFLCAMNDRSIPWETRYICFIWLSLICMIPFDLKRVDSASMSEESLITRMLNVCKEYLKSTGKERDGAGLLLARLLSRRDIGDALMPYIEWTKERLNADADVFETAGILSSLCSIYQYGSREVLLPTLDDSVMPLLTMEFFAKYENNSLIRKLRTKLTQRIGLCYLKPKIAPWRYQRGHRSLRQNLGDGGNASTTRTIKGDPMDIEGSSTSNSGNDEYEYVSDNLETVIDILLNGLRDKDTIVRWSAAKGIGRITQRLPRELAEDVIDYLLELFQENTLINPSTQKLDLSAVSDSTWHGASLAVAELARRGLLLPHRLKQTIPWIMLALKFDLKRGSHSIGAHVRDAACYVCWSFARAYAPHILEPFVGHIAKNLVVVSVFDREINVRRASSAAFQENVGRQGIFPCGIDIIQLADYFSLGNRSNSFLNVAFEIAKFKDYTDPLINHLVSTTTRHWDKAIRILAASALKRLATLQPYHFINLILPDLAPYTLHKDMQISHGAMLAVAEICDALKECRDKDPELEAYWQSKQQLLREIGSIPHRIPAKSLTTFGSEHIREAICRLIECMAIVNIPIFPIEQQDGKQPIMVLDVWKTVVQSSLERKEENVQEFAVAAFGAIAATYGISKEEIYICLDKIASTRLVYGRRGYALALGKVSYFVDDRRSWLPDVVRHLCSAAQVQREQQANDAEAKRNAVIGLKRIIINVGNEFKQVLSKDDFEALLNSLQFCLTDYSTDQRGDVGSWVRSASMECLQSLLLLVGRIDASSSPETHYLSATTMARVFAALLKQSVERIDRVRDCAGTVLCELLYTSDDDKVVLDIPNRDVLEKYITRNISWASPADLYPVMTHILIAEPYRFELLTGLISSAGGLTESLVRHSSSCLIDYMNGLPTSSTEELSLEEMARNLLKIFTSYEKQDRVILPLMDVLGLLYESGTLGRIEKDAIHNNIFVSVRKECFKSKNIRKLLSATKVYFGMTSLQESQVKTKAIQQMLSYLVHAFPRVRMEVSDQLYTYISVLDEEEMTDGTMEAEEIITGTDWSARLPEIKPIRDQLYGLLNVPKPILKPAVKK</sequence>
<dbReference type="GO" id="GO:0048487">
    <property type="term" value="F:beta-tubulin binding"/>
    <property type="evidence" value="ECO:0007669"/>
    <property type="project" value="InterPro"/>
</dbReference>
<dbReference type="Pfam" id="PF12612">
    <property type="entry name" value="TFCD_C"/>
    <property type="match status" value="1"/>
</dbReference>
<feature type="region of interest" description="Disordered" evidence="3">
    <location>
        <begin position="305"/>
        <end position="337"/>
    </location>
</feature>
<evidence type="ECO:0000259" key="5">
    <source>
        <dbReference type="Pfam" id="PF25767"/>
    </source>
</evidence>
<evidence type="ECO:0000256" key="3">
    <source>
        <dbReference type="SAM" id="MobiDB-lite"/>
    </source>
</evidence>
<dbReference type="Pfam" id="PF23579">
    <property type="entry name" value="ARM_TBCD"/>
    <property type="match status" value="1"/>
</dbReference>
<evidence type="ECO:0000313" key="7">
    <source>
        <dbReference type="Proteomes" id="UP001209540"/>
    </source>
</evidence>
<protein>
    <submittedName>
        <fullName evidence="6">Tubulin folding cofactor D C terminal-domain-containing protein</fullName>
    </submittedName>
</protein>
<proteinExistence type="predicted"/>
<evidence type="ECO:0000256" key="1">
    <source>
        <dbReference type="ARBA" id="ARBA00023186"/>
    </source>
</evidence>
<dbReference type="InterPro" id="IPR016024">
    <property type="entry name" value="ARM-type_fold"/>
</dbReference>
<dbReference type="Pfam" id="PF25767">
    <property type="entry name" value="ARM_TBCD_2nd"/>
    <property type="match status" value="1"/>
</dbReference>
<organism evidence="6 7">
    <name type="scientific">Phascolomyces articulosus</name>
    <dbReference type="NCBI Taxonomy" id="60185"/>
    <lineage>
        <taxon>Eukaryota</taxon>
        <taxon>Fungi</taxon>
        <taxon>Fungi incertae sedis</taxon>
        <taxon>Mucoromycota</taxon>
        <taxon>Mucoromycotina</taxon>
        <taxon>Mucoromycetes</taxon>
        <taxon>Mucorales</taxon>
        <taxon>Lichtheimiaceae</taxon>
        <taxon>Phascolomyces</taxon>
    </lineage>
</organism>
<dbReference type="GO" id="GO:0007023">
    <property type="term" value="P:post-chaperonin tubulin folding pathway"/>
    <property type="evidence" value="ECO:0007669"/>
    <property type="project" value="InterPro"/>
</dbReference>
<dbReference type="InterPro" id="IPR058033">
    <property type="entry name" value="ARM_TBCD_2nd"/>
</dbReference>
<keyword evidence="7" id="KW-1185">Reference proteome</keyword>
<feature type="domain" description="Tubulin-folding cofactor D ARM repeats" evidence="5">
    <location>
        <begin position="270"/>
        <end position="530"/>
    </location>
</feature>
<dbReference type="InterPro" id="IPR022577">
    <property type="entry name" value="TBCD_C"/>
</dbReference>
<dbReference type="PANTHER" id="PTHR12658:SF0">
    <property type="entry name" value="TUBULIN-SPECIFIC CHAPERONE D"/>
    <property type="match status" value="1"/>
</dbReference>
<dbReference type="PROSITE" id="PS50077">
    <property type="entry name" value="HEAT_REPEAT"/>
    <property type="match status" value="1"/>
</dbReference>
<reference evidence="6" key="1">
    <citation type="journal article" date="2022" name="IScience">
        <title>Evolution of zygomycete secretomes and the origins of terrestrial fungal ecologies.</title>
        <authorList>
            <person name="Chang Y."/>
            <person name="Wang Y."/>
            <person name="Mondo S."/>
            <person name="Ahrendt S."/>
            <person name="Andreopoulos W."/>
            <person name="Barry K."/>
            <person name="Beard J."/>
            <person name="Benny G.L."/>
            <person name="Blankenship S."/>
            <person name="Bonito G."/>
            <person name="Cuomo C."/>
            <person name="Desiro A."/>
            <person name="Gervers K.A."/>
            <person name="Hundley H."/>
            <person name="Kuo A."/>
            <person name="LaButti K."/>
            <person name="Lang B.F."/>
            <person name="Lipzen A."/>
            <person name="O'Donnell K."/>
            <person name="Pangilinan J."/>
            <person name="Reynolds N."/>
            <person name="Sandor L."/>
            <person name="Smith M.E."/>
            <person name="Tsang A."/>
            <person name="Grigoriev I.V."/>
            <person name="Stajich J.E."/>
            <person name="Spatafora J.W."/>
        </authorList>
    </citation>
    <scope>NUCLEOTIDE SEQUENCE</scope>
    <source>
        <strain evidence="6">RSA 2281</strain>
    </source>
</reference>
<feature type="domain" description="Tubulin-folding cofactor D C-terminal" evidence="4">
    <location>
        <begin position="902"/>
        <end position="1086"/>
    </location>
</feature>
<gene>
    <name evidence="6" type="ORF">BDA99DRAFT_492835</name>
</gene>
<keyword evidence="1" id="KW-0143">Chaperone</keyword>
<dbReference type="GO" id="GO:0007021">
    <property type="term" value="P:tubulin complex assembly"/>
    <property type="evidence" value="ECO:0007669"/>
    <property type="project" value="InterPro"/>
</dbReference>
<dbReference type="Proteomes" id="UP001209540">
    <property type="component" value="Unassembled WGS sequence"/>
</dbReference>
<accession>A0AAD5PJZ2</accession>
<feature type="repeat" description="HEAT" evidence="2">
    <location>
        <begin position="349"/>
        <end position="386"/>
    </location>
</feature>
<dbReference type="SUPFAM" id="SSF48371">
    <property type="entry name" value="ARM repeat"/>
    <property type="match status" value="1"/>
</dbReference>
<dbReference type="AlphaFoldDB" id="A0AAD5PJZ2"/>
<evidence type="ECO:0000259" key="4">
    <source>
        <dbReference type="Pfam" id="PF12612"/>
    </source>
</evidence>
<evidence type="ECO:0000256" key="2">
    <source>
        <dbReference type="PROSITE-ProRule" id="PRU00103"/>
    </source>
</evidence>